<dbReference type="Proteomes" id="UP000735302">
    <property type="component" value="Unassembled WGS sequence"/>
</dbReference>
<accession>A0AAV3ZRA4</accession>
<dbReference type="EMBL" id="BLXT01002730">
    <property type="protein sequence ID" value="GFN97030.1"/>
    <property type="molecule type" value="Genomic_DNA"/>
</dbReference>
<gene>
    <name evidence="1" type="ORF">PoB_002353600</name>
</gene>
<sequence>MPPFQTTSLRHLCRSTLAVAQYINPHLREMLQELTRFAPFQLLKEKVRDLKFHDQPSRKEYRELGKLAGCFSSTFSDCPGSTILEEHRIELTSLTPVSSSLRYEAGVWDELKMENVRIMRKSNSAYASPVVEVKKKTDVENAERVRSSFHHTTC</sequence>
<proteinExistence type="predicted"/>
<organism evidence="1 2">
    <name type="scientific">Plakobranchus ocellatus</name>
    <dbReference type="NCBI Taxonomy" id="259542"/>
    <lineage>
        <taxon>Eukaryota</taxon>
        <taxon>Metazoa</taxon>
        <taxon>Spiralia</taxon>
        <taxon>Lophotrochozoa</taxon>
        <taxon>Mollusca</taxon>
        <taxon>Gastropoda</taxon>
        <taxon>Heterobranchia</taxon>
        <taxon>Euthyneura</taxon>
        <taxon>Panpulmonata</taxon>
        <taxon>Sacoglossa</taxon>
        <taxon>Placobranchoidea</taxon>
        <taxon>Plakobranchidae</taxon>
        <taxon>Plakobranchus</taxon>
    </lineage>
</organism>
<comment type="caution">
    <text evidence="1">The sequence shown here is derived from an EMBL/GenBank/DDBJ whole genome shotgun (WGS) entry which is preliminary data.</text>
</comment>
<evidence type="ECO:0000313" key="2">
    <source>
        <dbReference type="Proteomes" id="UP000735302"/>
    </source>
</evidence>
<evidence type="ECO:0000313" key="1">
    <source>
        <dbReference type="EMBL" id="GFN97030.1"/>
    </source>
</evidence>
<keyword evidence="2" id="KW-1185">Reference proteome</keyword>
<name>A0AAV3ZRA4_9GAST</name>
<protein>
    <submittedName>
        <fullName evidence="1">Zinc finger protein</fullName>
    </submittedName>
</protein>
<dbReference type="AlphaFoldDB" id="A0AAV3ZRA4"/>
<reference evidence="1 2" key="1">
    <citation type="journal article" date="2021" name="Elife">
        <title>Chloroplast acquisition without the gene transfer in kleptoplastic sea slugs, Plakobranchus ocellatus.</title>
        <authorList>
            <person name="Maeda T."/>
            <person name="Takahashi S."/>
            <person name="Yoshida T."/>
            <person name="Shimamura S."/>
            <person name="Takaki Y."/>
            <person name="Nagai Y."/>
            <person name="Toyoda A."/>
            <person name="Suzuki Y."/>
            <person name="Arimoto A."/>
            <person name="Ishii H."/>
            <person name="Satoh N."/>
            <person name="Nishiyama T."/>
            <person name="Hasebe M."/>
            <person name="Maruyama T."/>
            <person name="Minagawa J."/>
            <person name="Obokata J."/>
            <person name="Shigenobu S."/>
        </authorList>
    </citation>
    <scope>NUCLEOTIDE SEQUENCE [LARGE SCALE GENOMIC DNA]</scope>
</reference>